<evidence type="ECO:0000313" key="4">
    <source>
        <dbReference type="EMBL" id="KAH7955796.1"/>
    </source>
</evidence>
<dbReference type="AlphaFoldDB" id="A0A9D4PUF3"/>
<dbReference type="GO" id="GO:0004222">
    <property type="term" value="F:metalloendopeptidase activity"/>
    <property type="evidence" value="ECO:0007669"/>
    <property type="project" value="InterPro"/>
</dbReference>
<proteinExistence type="inferred from homology"/>
<gene>
    <name evidence="4" type="ORF">HPB52_003889</name>
</gene>
<evidence type="ECO:0000259" key="3">
    <source>
        <dbReference type="Pfam" id="PF05649"/>
    </source>
</evidence>
<dbReference type="VEuPathDB" id="VectorBase:RSAN_043334"/>
<sequence length="751" mass="83697">MALVAICLLLSALCVVGFAVLAVYFIFKGPVEPEDTTMLSTLMTPIVTWETTARSLMDNAKTPACVNFYEHVCGGWARDHRLRKGTNEFVSTDSLLQDELVHALLGTIQSSQEFDVKLASEVYDSCMQRGKVSDMSAEVVREFFRAREVKQWPLESYDVPRGEHGETMVWRFAAQLMVDLGLATLVTVDVGADPDRHPDLDASPDAPWPTILQLDRPKPLFASRAFTVPAVKKTLIDGFEEAVKALNAAATGQSLEAMSNGVADMFQLVSEQKLDDTRSYQPMNVSDLMSGLRTFVGQVFSYSEDTSKWRVLLPSRKYATIGLRKIVQTSDSVHLLNYMGFLAVIRMAAYMPDHALHDGGLQALFLHSVTGRSTAGTRETSLMCLYSTEQLLPGCFAKAALQYLHARGSDLAARHWIAQLVAAFARNVRDLSWMDDLSALLVRYRLKRRPIARLTAYDGGQCASSKTQPGDSGNPLKKFLDVAMLQQRALLQEISVASRVTYKYPVMPETHPYATFDVSHRYVRVPSVLFNQSVPTNSTAFALHLSRLATRFYHALVRVLFDDPYELVAPITEVANMRFTASDLSRCLSRDATQAYASDGNLFAASDAKRELLYRSTALVLAHRAFQQLLPVRRIWNMDFRYNGLPELSSEQLFFVYFALDHCEVSDDVHRMERAHVLTPEHMVNLPLRSTAAFAEAFKCSASSVSVASGGPPCRILSPSRTNRRSGRRTRNKTGQHRGLSSMVDLQLTLG</sequence>
<feature type="compositionally biased region" description="Basic residues" evidence="2">
    <location>
        <begin position="722"/>
        <end position="736"/>
    </location>
</feature>
<dbReference type="InterPro" id="IPR000718">
    <property type="entry name" value="Peptidase_M13"/>
</dbReference>
<feature type="region of interest" description="Disordered" evidence="2">
    <location>
        <begin position="716"/>
        <end position="740"/>
    </location>
</feature>
<comment type="similarity">
    <text evidence="1">Belongs to the peptidase M13 family.</text>
</comment>
<evidence type="ECO:0000256" key="1">
    <source>
        <dbReference type="ARBA" id="ARBA00007357"/>
    </source>
</evidence>
<dbReference type="GO" id="GO:0016485">
    <property type="term" value="P:protein processing"/>
    <property type="evidence" value="ECO:0007669"/>
    <property type="project" value="TreeGrafter"/>
</dbReference>
<dbReference type="InterPro" id="IPR024079">
    <property type="entry name" value="MetalloPept_cat_dom_sf"/>
</dbReference>
<evidence type="ECO:0000313" key="5">
    <source>
        <dbReference type="Proteomes" id="UP000821837"/>
    </source>
</evidence>
<dbReference type="Gene3D" id="3.40.390.10">
    <property type="entry name" value="Collagenase (Catalytic Domain)"/>
    <property type="match status" value="2"/>
</dbReference>
<reference evidence="4" key="1">
    <citation type="journal article" date="2020" name="Cell">
        <title>Large-Scale Comparative Analyses of Tick Genomes Elucidate Their Genetic Diversity and Vector Capacities.</title>
        <authorList>
            <consortium name="Tick Genome and Microbiome Consortium (TIGMIC)"/>
            <person name="Jia N."/>
            <person name="Wang J."/>
            <person name="Shi W."/>
            <person name="Du L."/>
            <person name="Sun Y."/>
            <person name="Zhan W."/>
            <person name="Jiang J.F."/>
            <person name="Wang Q."/>
            <person name="Zhang B."/>
            <person name="Ji P."/>
            <person name="Bell-Sakyi L."/>
            <person name="Cui X.M."/>
            <person name="Yuan T.T."/>
            <person name="Jiang B.G."/>
            <person name="Yang W.F."/>
            <person name="Lam T.T."/>
            <person name="Chang Q.C."/>
            <person name="Ding S.J."/>
            <person name="Wang X.J."/>
            <person name="Zhu J.G."/>
            <person name="Ruan X.D."/>
            <person name="Zhao L."/>
            <person name="Wei J.T."/>
            <person name="Ye R.Z."/>
            <person name="Que T.C."/>
            <person name="Du C.H."/>
            <person name="Zhou Y.H."/>
            <person name="Cheng J.X."/>
            <person name="Dai P.F."/>
            <person name="Guo W.B."/>
            <person name="Han X.H."/>
            <person name="Huang E.J."/>
            <person name="Li L.F."/>
            <person name="Wei W."/>
            <person name="Gao Y.C."/>
            <person name="Liu J.Z."/>
            <person name="Shao H.Z."/>
            <person name="Wang X."/>
            <person name="Wang C.C."/>
            <person name="Yang T.C."/>
            <person name="Huo Q.B."/>
            <person name="Li W."/>
            <person name="Chen H.Y."/>
            <person name="Chen S.E."/>
            <person name="Zhou L.G."/>
            <person name="Ni X.B."/>
            <person name="Tian J.H."/>
            <person name="Sheng Y."/>
            <person name="Liu T."/>
            <person name="Pan Y.S."/>
            <person name="Xia L.Y."/>
            <person name="Li J."/>
            <person name="Zhao F."/>
            <person name="Cao W.C."/>
        </authorList>
    </citation>
    <scope>NUCLEOTIDE SEQUENCE</scope>
    <source>
        <strain evidence="4">Rsan-2018</strain>
    </source>
</reference>
<dbReference type="EMBL" id="JABSTV010001250">
    <property type="protein sequence ID" value="KAH7955796.1"/>
    <property type="molecule type" value="Genomic_DNA"/>
</dbReference>
<dbReference type="SUPFAM" id="SSF55486">
    <property type="entry name" value="Metalloproteases ('zincins'), catalytic domain"/>
    <property type="match status" value="2"/>
</dbReference>
<dbReference type="PANTHER" id="PTHR11733">
    <property type="entry name" value="ZINC METALLOPROTEASE FAMILY M13 NEPRILYSIN-RELATED"/>
    <property type="match status" value="1"/>
</dbReference>
<dbReference type="InterPro" id="IPR042089">
    <property type="entry name" value="Peptidase_M13_dom_2"/>
</dbReference>
<dbReference type="PROSITE" id="PS51885">
    <property type="entry name" value="NEPRILYSIN"/>
    <property type="match status" value="1"/>
</dbReference>
<comment type="caution">
    <text evidence="4">The sequence shown here is derived from an EMBL/GenBank/DDBJ whole genome shotgun (WGS) entry which is preliminary data.</text>
</comment>
<dbReference type="Pfam" id="PF05649">
    <property type="entry name" value="Peptidase_M13_N"/>
    <property type="match status" value="1"/>
</dbReference>
<dbReference type="InterPro" id="IPR008753">
    <property type="entry name" value="Peptidase_M13_N"/>
</dbReference>
<organism evidence="4 5">
    <name type="scientific">Rhipicephalus sanguineus</name>
    <name type="common">Brown dog tick</name>
    <name type="synonym">Ixodes sanguineus</name>
    <dbReference type="NCBI Taxonomy" id="34632"/>
    <lineage>
        <taxon>Eukaryota</taxon>
        <taxon>Metazoa</taxon>
        <taxon>Ecdysozoa</taxon>
        <taxon>Arthropoda</taxon>
        <taxon>Chelicerata</taxon>
        <taxon>Arachnida</taxon>
        <taxon>Acari</taxon>
        <taxon>Parasitiformes</taxon>
        <taxon>Ixodida</taxon>
        <taxon>Ixodoidea</taxon>
        <taxon>Ixodidae</taxon>
        <taxon>Rhipicephalinae</taxon>
        <taxon>Rhipicephalus</taxon>
        <taxon>Rhipicephalus</taxon>
    </lineage>
</organism>
<dbReference type="PANTHER" id="PTHR11733:SF241">
    <property type="entry name" value="GH26575P-RELATED"/>
    <property type="match status" value="1"/>
</dbReference>
<evidence type="ECO:0000256" key="2">
    <source>
        <dbReference type="SAM" id="MobiDB-lite"/>
    </source>
</evidence>
<reference evidence="4" key="2">
    <citation type="submission" date="2021-09" db="EMBL/GenBank/DDBJ databases">
        <authorList>
            <person name="Jia N."/>
            <person name="Wang J."/>
            <person name="Shi W."/>
            <person name="Du L."/>
            <person name="Sun Y."/>
            <person name="Zhan W."/>
            <person name="Jiang J."/>
            <person name="Wang Q."/>
            <person name="Zhang B."/>
            <person name="Ji P."/>
            <person name="Sakyi L.B."/>
            <person name="Cui X."/>
            <person name="Yuan T."/>
            <person name="Jiang B."/>
            <person name="Yang W."/>
            <person name="Lam T.T.-Y."/>
            <person name="Chang Q."/>
            <person name="Ding S."/>
            <person name="Wang X."/>
            <person name="Zhu J."/>
            <person name="Ruan X."/>
            <person name="Zhao L."/>
            <person name="Wei J."/>
            <person name="Que T."/>
            <person name="Du C."/>
            <person name="Cheng J."/>
            <person name="Dai P."/>
            <person name="Han X."/>
            <person name="Huang E."/>
            <person name="Gao Y."/>
            <person name="Liu J."/>
            <person name="Shao H."/>
            <person name="Ye R."/>
            <person name="Li L."/>
            <person name="Wei W."/>
            <person name="Wang X."/>
            <person name="Wang C."/>
            <person name="Huo Q."/>
            <person name="Li W."/>
            <person name="Guo W."/>
            <person name="Chen H."/>
            <person name="Chen S."/>
            <person name="Zhou L."/>
            <person name="Zhou L."/>
            <person name="Ni X."/>
            <person name="Tian J."/>
            <person name="Zhou Y."/>
            <person name="Sheng Y."/>
            <person name="Liu T."/>
            <person name="Pan Y."/>
            <person name="Xia L."/>
            <person name="Li J."/>
            <person name="Zhao F."/>
            <person name="Cao W."/>
        </authorList>
    </citation>
    <scope>NUCLEOTIDE SEQUENCE</scope>
    <source>
        <strain evidence="4">Rsan-2018</strain>
        <tissue evidence="4">Larvae</tissue>
    </source>
</reference>
<dbReference type="Proteomes" id="UP000821837">
    <property type="component" value="Unassembled WGS sequence"/>
</dbReference>
<dbReference type="Gene3D" id="1.10.1380.10">
    <property type="entry name" value="Neutral endopeptidase , domain2"/>
    <property type="match status" value="1"/>
</dbReference>
<accession>A0A9D4PUF3</accession>
<name>A0A9D4PUF3_RHISA</name>
<protein>
    <recommendedName>
        <fullName evidence="3">Peptidase M13 N-terminal domain-containing protein</fullName>
    </recommendedName>
</protein>
<dbReference type="GO" id="GO:0005886">
    <property type="term" value="C:plasma membrane"/>
    <property type="evidence" value="ECO:0007669"/>
    <property type="project" value="TreeGrafter"/>
</dbReference>
<keyword evidence="5" id="KW-1185">Reference proteome</keyword>
<feature type="domain" description="Peptidase M13 N-terminal" evidence="3">
    <location>
        <begin position="65"/>
        <end position="436"/>
    </location>
</feature>